<evidence type="ECO:0000259" key="5">
    <source>
        <dbReference type="PROSITE" id="PS50931"/>
    </source>
</evidence>
<feature type="domain" description="HTH lysR-type" evidence="5">
    <location>
        <begin position="6"/>
        <end position="63"/>
    </location>
</feature>
<evidence type="ECO:0000256" key="4">
    <source>
        <dbReference type="ARBA" id="ARBA00023163"/>
    </source>
</evidence>
<keyword evidence="4" id="KW-0804">Transcription</keyword>
<dbReference type="Pfam" id="PF03466">
    <property type="entry name" value="LysR_substrate"/>
    <property type="match status" value="1"/>
</dbReference>
<dbReference type="PANTHER" id="PTHR30537:SF32">
    <property type="entry name" value="HTH-TYPE TRANSCRIPTIONAL REGULATOR DSDC"/>
    <property type="match status" value="1"/>
</dbReference>
<evidence type="ECO:0000256" key="2">
    <source>
        <dbReference type="ARBA" id="ARBA00023015"/>
    </source>
</evidence>
<dbReference type="PROSITE" id="PS50931">
    <property type="entry name" value="HTH_LYSR"/>
    <property type="match status" value="1"/>
</dbReference>
<evidence type="ECO:0000313" key="7">
    <source>
        <dbReference type="Proteomes" id="UP000464262"/>
    </source>
</evidence>
<name>A0A7Z2YEX7_9VIBR</name>
<gene>
    <name evidence="6" type="ORF">GT360_15255</name>
</gene>
<dbReference type="FunFam" id="1.10.10.10:FF:000001">
    <property type="entry name" value="LysR family transcriptional regulator"/>
    <property type="match status" value="1"/>
</dbReference>
<evidence type="ECO:0000313" key="6">
    <source>
        <dbReference type="EMBL" id="QIA64922.1"/>
    </source>
</evidence>
<dbReference type="RefSeq" id="WP_164649822.1">
    <property type="nucleotide sequence ID" value="NZ_CP047476.1"/>
</dbReference>
<reference evidence="6 7" key="1">
    <citation type="submission" date="2020-01" db="EMBL/GenBank/DDBJ databases">
        <title>Whole genome and functional gene identification of agarase of Vibrio HN897.</title>
        <authorList>
            <person name="Liu Y."/>
            <person name="Zhao Z."/>
        </authorList>
    </citation>
    <scope>NUCLEOTIDE SEQUENCE [LARGE SCALE GENOMIC DNA]</scope>
    <source>
        <strain evidence="6 7">HN897</strain>
    </source>
</reference>
<dbReference type="GO" id="GO:0006351">
    <property type="term" value="P:DNA-templated transcription"/>
    <property type="evidence" value="ECO:0007669"/>
    <property type="project" value="TreeGrafter"/>
</dbReference>
<dbReference type="SUPFAM" id="SSF46785">
    <property type="entry name" value="Winged helix' DNA-binding domain"/>
    <property type="match status" value="1"/>
</dbReference>
<dbReference type="PRINTS" id="PR00039">
    <property type="entry name" value="HTHLYSR"/>
</dbReference>
<dbReference type="PANTHER" id="PTHR30537">
    <property type="entry name" value="HTH-TYPE TRANSCRIPTIONAL REGULATOR"/>
    <property type="match status" value="1"/>
</dbReference>
<dbReference type="InterPro" id="IPR005119">
    <property type="entry name" value="LysR_subst-bd"/>
</dbReference>
<accession>A0A7Z2YEX7</accession>
<keyword evidence="2" id="KW-0805">Transcription regulation</keyword>
<keyword evidence="3" id="KW-0238">DNA-binding</keyword>
<keyword evidence="7" id="KW-1185">Reference proteome</keyword>
<dbReference type="GO" id="GO:0003700">
    <property type="term" value="F:DNA-binding transcription factor activity"/>
    <property type="evidence" value="ECO:0007669"/>
    <property type="project" value="InterPro"/>
</dbReference>
<dbReference type="Pfam" id="PF00126">
    <property type="entry name" value="HTH_1"/>
    <property type="match status" value="1"/>
</dbReference>
<dbReference type="GO" id="GO:0043565">
    <property type="term" value="F:sequence-specific DNA binding"/>
    <property type="evidence" value="ECO:0007669"/>
    <property type="project" value="TreeGrafter"/>
</dbReference>
<dbReference type="CDD" id="cd08432">
    <property type="entry name" value="PBP2_GcdR_TrpI_HvrB_AmpR_like"/>
    <property type="match status" value="1"/>
</dbReference>
<dbReference type="SUPFAM" id="SSF53850">
    <property type="entry name" value="Periplasmic binding protein-like II"/>
    <property type="match status" value="1"/>
</dbReference>
<evidence type="ECO:0000256" key="1">
    <source>
        <dbReference type="ARBA" id="ARBA00009437"/>
    </source>
</evidence>
<comment type="similarity">
    <text evidence="1">Belongs to the LysR transcriptional regulatory family.</text>
</comment>
<organism evidence="6 7">
    <name type="scientific">Vibrio astriarenae</name>
    <dbReference type="NCBI Taxonomy" id="1481923"/>
    <lineage>
        <taxon>Bacteria</taxon>
        <taxon>Pseudomonadati</taxon>
        <taxon>Pseudomonadota</taxon>
        <taxon>Gammaproteobacteria</taxon>
        <taxon>Vibrionales</taxon>
        <taxon>Vibrionaceae</taxon>
        <taxon>Vibrio</taxon>
    </lineage>
</organism>
<proteinExistence type="inferred from homology"/>
<sequence length="291" mass="32741">MIRSSVNYSNLYLFQVVAKCLSFTQAGSALGITQAAVSHRIKNLEEEVGCKLFVRRVRSITLTPEGSELFDSVSSSFGRVDTVIDEIRNPIPRGEIRVGTSPHFAVNVLIPRLGSFIKAYPELTVRLVTSYDSQRFDDESMDLAIVYDLPTIDFYCEELGSEQILPICTLAYAQEHHLLDEGTSLSGVTLIKNSHSSDWQQWLTKQKPPIQECKEFIVDEWTSALVAAQSGLGVAIGRYTAVKEKLETGELVAPFKRVTTDKSYWLVTVPGMENRDKFRLFSDWLKESVFE</sequence>
<dbReference type="InterPro" id="IPR036388">
    <property type="entry name" value="WH-like_DNA-bd_sf"/>
</dbReference>
<dbReference type="Gene3D" id="1.10.10.10">
    <property type="entry name" value="Winged helix-like DNA-binding domain superfamily/Winged helix DNA-binding domain"/>
    <property type="match status" value="1"/>
</dbReference>
<protein>
    <submittedName>
        <fullName evidence="6">LysR family transcriptional regulator</fullName>
    </submittedName>
</protein>
<dbReference type="InterPro" id="IPR058163">
    <property type="entry name" value="LysR-type_TF_proteobact-type"/>
</dbReference>
<dbReference type="InterPro" id="IPR036390">
    <property type="entry name" value="WH_DNA-bd_sf"/>
</dbReference>
<dbReference type="Proteomes" id="UP000464262">
    <property type="component" value="Chromosome 2"/>
</dbReference>
<evidence type="ECO:0000256" key="3">
    <source>
        <dbReference type="ARBA" id="ARBA00023125"/>
    </source>
</evidence>
<dbReference type="AlphaFoldDB" id="A0A7Z2YEX7"/>
<dbReference type="Gene3D" id="3.40.190.10">
    <property type="entry name" value="Periplasmic binding protein-like II"/>
    <property type="match status" value="2"/>
</dbReference>
<dbReference type="EMBL" id="CP047476">
    <property type="protein sequence ID" value="QIA64922.1"/>
    <property type="molecule type" value="Genomic_DNA"/>
</dbReference>
<dbReference type="InterPro" id="IPR000847">
    <property type="entry name" value="LysR_HTH_N"/>
</dbReference>
<dbReference type="KEGG" id="vas:GT360_15255"/>